<reference evidence="8 10" key="1">
    <citation type="submission" date="2018-08" db="EMBL/GenBank/DDBJ databases">
        <title>Genomic investigation of the strawberry pathogen Phytophthora fragariae indicates pathogenicity is determined by transcriptional variation in three key races.</title>
        <authorList>
            <person name="Adams T.M."/>
            <person name="Armitage A.D."/>
            <person name="Sobczyk M.K."/>
            <person name="Bates H.J."/>
            <person name="Dunwell J.M."/>
            <person name="Nellist C.F."/>
            <person name="Harrison R.J."/>
        </authorList>
    </citation>
    <scope>NUCLEOTIDE SEQUENCE [LARGE SCALE GENOMIC DNA]</scope>
    <source>
        <strain evidence="7 9">SCRP249</strain>
        <strain evidence="6 11">SCRP324</strain>
        <strain evidence="8 10">SCRP333</strain>
    </source>
</reference>
<evidence type="ECO:0000313" key="7">
    <source>
        <dbReference type="EMBL" id="KAE9052352.1"/>
    </source>
</evidence>
<keyword evidence="3" id="KW-0862">Zinc</keyword>
<dbReference type="PROSITE" id="PS50808">
    <property type="entry name" value="ZF_BED"/>
    <property type="match status" value="1"/>
</dbReference>
<dbReference type="Proteomes" id="UP000429607">
    <property type="component" value="Unassembled WGS sequence"/>
</dbReference>
<keyword evidence="1" id="KW-0479">Metal-binding</keyword>
<evidence type="ECO:0000313" key="9">
    <source>
        <dbReference type="Proteomes" id="UP000429607"/>
    </source>
</evidence>
<dbReference type="EMBL" id="QXFT01000022">
    <property type="protein sequence ID" value="KAE9359144.1"/>
    <property type="molecule type" value="Genomic_DNA"/>
</dbReference>
<proteinExistence type="predicted"/>
<dbReference type="InterPro" id="IPR003656">
    <property type="entry name" value="Znf_BED"/>
</dbReference>
<evidence type="ECO:0000256" key="4">
    <source>
        <dbReference type="PROSITE-ProRule" id="PRU00027"/>
    </source>
</evidence>
<protein>
    <recommendedName>
        <fullName evidence="5">BED-type domain-containing protein</fullName>
    </recommendedName>
</protein>
<dbReference type="Proteomes" id="UP000435112">
    <property type="component" value="Unassembled WGS sequence"/>
</dbReference>
<dbReference type="OrthoDB" id="10269480at2759"/>
<keyword evidence="2 4" id="KW-0863">Zinc-finger</keyword>
<comment type="caution">
    <text evidence="8">The sequence shown here is derived from an EMBL/GenBank/DDBJ whole genome shotgun (WGS) entry which is preliminary data.</text>
</comment>
<feature type="domain" description="BED-type" evidence="5">
    <location>
        <begin position="9"/>
        <end position="61"/>
    </location>
</feature>
<evidence type="ECO:0000256" key="1">
    <source>
        <dbReference type="ARBA" id="ARBA00022723"/>
    </source>
</evidence>
<evidence type="ECO:0000313" key="10">
    <source>
        <dbReference type="Proteomes" id="UP000434957"/>
    </source>
</evidence>
<evidence type="ECO:0000313" key="8">
    <source>
        <dbReference type="EMBL" id="KAE9359144.1"/>
    </source>
</evidence>
<gene>
    <name evidence="7" type="ORF">PR001_g599</name>
    <name evidence="6" type="ORF">PR002_g727</name>
    <name evidence="8" type="ORF">PR003_g909</name>
</gene>
<dbReference type="AlphaFoldDB" id="A0A6A4FX39"/>
<keyword evidence="10" id="KW-1185">Reference proteome</keyword>
<dbReference type="GO" id="GO:0003677">
    <property type="term" value="F:DNA binding"/>
    <property type="evidence" value="ECO:0007669"/>
    <property type="project" value="InterPro"/>
</dbReference>
<dbReference type="Proteomes" id="UP000434957">
    <property type="component" value="Unassembled WGS sequence"/>
</dbReference>
<dbReference type="EMBL" id="QXFV01000015">
    <property type="protein sequence ID" value="KAE9052352.1"/>
    <property type="molecule type" value="Genomic_DNA"/>
</dbReference>
<evidence type="ECO:0000313" key="11">
    <source>
        <dbReference type="Proteomes" id="UP000435112"/>
    </source>
</evidence>
<dbReference type="GO" id="GO:0008270">
    <property type="term" value="F:zinc ion binding"/>
    <property type="evidence" value="ECO:0007669"/>
    <property type="project" value="UniProtKB-KW"/>
</dbReference>
<evidence type="ECO:0000313" key="6">
    <source>
        <dbReference type="EMBL" id="KAE9047974.1"/>
    </source>
</evidence>
<evidence type="ECO:0000256" key="2">
    <source>
        <dbReference type="ARBA" id="ARBA00022771"/>
    </source>
</evidence>
<dbReference type="EMBL" id="QXFU01000018">
    <property type="protein sequence ID" value="KAE9047974.1"/>
    <property type="molecule type" value="Genomic_DNA"/>
</dbReference>
<name>A0A6A4FX39_9STRA</name>
<accession>A0A6A4FX39</accession>
<evidence type="ECO:0000256" key="3">
    <source>
        <dbReference type="ARBA" id="ARBA00022833"/>
    </source>
</evidence>
<organism evidence="8 10">
    <name type="scientific">Phytophthora rubi</name>
    <dbReference type="NCBI Taxonomy" id="129364"/>
    <lineage>
        <taxon>Eukaryota</taxon>
        <taxon>Sar</taxon>
        <taxon>Stramenopiles</taxon>
        <taxon>Oomycota</taxon>
        <taxon>Peronosporomycetes</taxon>
        <taxon>Peronosporales</taxon>
        <taxon>Peronosporaceae</taxon>
        <taxon>Phytophthora</taxon>
    </lineage>
</organism>
<sequence length="152" mass="17546">MESTKRPGRKRDQAWSEFNVADDGYIYCLRCESVIHKLGYTHVDRVKRHLRDTCAKRPRQEVVTSYFPPNIDATTQHQINKQFALCPFCTGMAFYKAQHAACTAVFRLLHPTVTIPSQHLLRGRLLDECYEDSITQMRGVLARRHCSFVTDG</sequence>
<evidence type="ECO:0000259" key="5">
    <source>
        <dbReference type="PROSITE" id="PS50808"/>
    </source>
</evidence>